<keyword evidence="3" id="KW-1003">Cell membrane</keyword>
<feature type="transmembrane region" description="Helical" evidence="9">
    <location>
        <begin position="65"/>
        <end position="87"/>
    </location>
</feature>
<feature type="transmembrane region" description="Helical" evidence="9">
    <location>
        <begin position="258"/>
        <end position="280"/>
    </location>
</feature>
<evidence type="ECO:0000256" key="7">
    <source>
        <dbReference type="ARBA" id="ARBA00023136"/>
    </source>
</evidence>
<protein>
    <submittedName>
        <fullName evidence="10">Branched-chain amino acid ABC transporter permease</fullName>
    </submittedName>
</protein>
<comment type="subcellular location">
    <subcellularLocation>
        <location evidence="1">Cell membrane</location>
        <topology evidence="1">Multi-pass membrane protein</topology>
    </subcellularLocation>
</comment>
<sequence length="292" mass="30860">MWAVYILNGLYFAALIFLISIGLNIILGVMGILNLAHGSLYAIGAFTAASLISALGQGVPLSFTLFSLLGGALVAAAFGVALEIFLIRPMYERQLEYQLLITFGALMLLEDVMKMIWGGEAHYASRPLDAMGKISILGNPYPAYFLFVMAATLIVGTLVYLFMYRTKIGTMLRAIALDREMATALGLKVRSLGLFAFVLGAALAGLAGALVVPTTPALLGFGMEPLILAFIVVVIGGLGSLEGALIGALIVGLTRSIGVVFFPEIELALLFLIAAIILVARPQGLFGKAERG</sequence>
<evidence type="ECO:0000256" key="5">
    <source>
        <dbReference type="ARBA" id="ARBA00022970"/>
    </source>
</evidence>
<name>A0A497EJR6_9CREN</name>
<dbReference type="EMBL" id="QMQV01000269">
    <property type="protein sequence ID" value="RLE45306.1"/>
    <property type="molecule type" value="Genomic_DNA"/>
</dbReference>
<feature type="transmembrane region" description="Helical" evidence="9">
    <location>
        <begin position="141"/>
        <end position="163"/>
    </location>
</feature>
<comment type="similarity">
    <text evidence="8">Belongs to the binding-protein-dependent transport system permease family. LivHM subfamily.</text>
</comment>
<evidence type="ECO:0000256" key="1">
    <source>
        <dbReference type="ARBA" id="ARBA00004651"/>
    </source>
</evidence>
<comment type="caution">
    <text evidence="10">The sequence shown here is derived from an EMBL/GenBank/DDBJ whole genome shotgun (WGS) entry which is preliminary data.</text>
</comment>
<proteinExistence type="inferred from homology"/>
<keyword evidence="4 9" id="KW-0812">Transmembrane</keyword>
<dbReference type="CDD" id="cd06582">
    <property type="entry name" value="TM_PBP1_LivH_like"/>
    <property type="match status" value="1"/>
</dbReference>
<feature type="transmembrane region" description="Helical" evidence="9">
    <location>
        <begin position="12"/>
        <end position="33"/>
    </location>
</feature>
<dbReference type="PANTHER" id="PTHR11795:SF442">
    <property type="entry name" value="ABC TRANSPORTER ATP-BINDING PROTEIN"/>
    <property type="match status" value="1"/>
</dbReference>
<evidence type="ECO:0000313" key="10">
    <source>
        <dbReference type="EMBL" id="RLE45306.1"/>
    </source>
</evidence>
<evidence type="ECO:0000256" key="6">
    <source>
        <dbReference type="ARBA" id="ARBA00022989"/>
    </source>
</evidence>
<dbReference type="PANTHER" id="PTHR11795">
    <property type="entry name" value="BRANCHED-CHAIN AMINO ACID TRANSPORT SYSTEM PERMEASE PROTEIN LIVH"/>
    <property type="match status" value="1"/>
</dbReference>
<dbReference type="GO" id="GO:0005886">
    <property type="term" value="C:plasma membrane"/>
    <property type="evidence" value="ECO:0007669"/>
    <property type="project" value="UniProtKB-SubCell"/>
</dbReference>
<evidence type="ECO:0000256" key="2">
    <source>
        <dbReference type="ARBA" id="ARBA00022448"/>
    </source>
</evidence>
<evidence type="ECO:0000256" key="3">
    <source>
        <dbReference type="ARBA" id="ARBA00022475"/>
    </source>
</evidence>
<feature type="transmembrane region" description="Helical" evidence="9">
    <location>
        <begin position="40"/>
        <end position="59"/>
    </location>
</feature>
<gene>
    <name evidence="10" type="ORF">DRJ31_11465</name>
</gene>
<evidence type="ECO:0000256" key="8">
    <source>
        <dbReference type="ARBA" id="ARBA00037998"/>
    </source>
</evidence>
<dbReference type="AlphaFoldDB" id="A0A497EJR6"/>
<dbReference type="GO" id="GO:0022857">
    <property type="term" value="F:transmembrane transporter activity"/>
    <property type="evidence" value="ECO:0007669"/>
    <property type="project" value="InterPro"/>
</dbReference>
<evidence type="ECO:0000256" key="9">
    <source>
        <dbReference type="SAM" id="Phobius"/>
    </source>
</evidence>
<keyword evidence="2" id="KW-0813">Transport</keyword>
<dbReference type="InterPro" id="IPR052157">
    <property type="entry name" value="BCAA_transport_permease"/>
</dbReference>
<keyword evidence="6 9" id="KW-1133">Transmembrane helix</keyword>
<evidence type="ECO:0000313" key="11">
    <source>
        <dbReference type="Proteomes" id="UP000278475"/>
    </source>
</evidence>
<feature type="transmembrane region" description="Helical" evidence="9">
    <location>
        <begin position="99"/>
        <end position="117"/>
    </location>
</feature>
<dbReference type="Proteomes" id="UP000278475">
    <property type="component" value="Unassembled WGS sequence"/>
</dbReference>
<organism evidence="10 11">
    <name type="scientific">Thermoproteota archaeon</name>
    <dbReference type="NCBI Taxonomy" id="2056631"/>
    <lineage>
        <taxon>Archaea</taxon>
        <taxon>Thermoproteota</taxon>
    </lineage>
</organism>
<feature type="transmembrane region" description="Helical" evidence="9">
    <location>
        <begin position="226"/>
        <end position="251"/>
    </location>
</feature>
<dbReference type="GO" id="GO:0006865">
    <property type="term" value="P:amino acid transport"/>
    <property type="evidence" value="ECO:0007669"/>
    <property type="project" value="UniProtKB-KW"/>
</dbReference>
<keyword evidence="5" id="KW-0029">Amino-acid transport</keyword>
<dbReference type="Pfam" id="PF02653">
    <property type="entry name" value="BPD_transp_2"/>
    <property type="match status" value="1"/>
</dbReference>
<evidence type="ECO:0000256" key="4">
    <source>
        <dbReference type="ARBA" id="ARBA00022692"/>
    </source>
</evidence>
<keyword evidence="7 9" id="KW-0472">Membrane</keyword>
<dbReference type="InterPro" id="IPR001851">
    <property type="entry name" value="ABC_transp_permease"/>
</dbReference>
<accession>A0A497EJR6</accession>
<reference evidence="10 11" key="1">
    <citation type="submission" date="2018-06" db="EMBL/GenBank/DDBJ databases">
        <title>Extensive metabolic versatility and redundancy in microbially diverse, dynamic hydrothermal sediments.</title>
        <authorList>
            <person name="Dombrowski N."/>
            <person name="Teske A."/>
            <person name="Baker B.J."/>
        </authorList>
    </citation>
    <scope>NUCLEOTIDE SEQUENCE [LARGE SCALE GENOMIC DNA]</scope>
    <source>
        <strain evidence="10">B66_G16</strain>
    </source>
</reference>
<feature type="transmembrane region" description="Helical" evidence="9">
    <location>
        <begin position="192"/>
        <end position="214"/>
    </location>
</feature>